<sequence length="3140" mass="346390">MSSAWWDEIKNLFRFASDSLHSLDGQCVCFELQTEGSAIETQDSVLIRVQVLQQLEGTIEATRFTADQVSCPAQKAVLRMPYAVWNLVGSKCSRLRALWSQVRIQQDIIILDATVGNAFITGDVVLQDFENVRVAELFCGGFAGWTQAAWCLSDHGLKLQTSWLLDIEDDVEAPLRIMMPDLQVATNAQDVLALDPSDGPILLQANLEHEWWHQIWGIAAPQIVVCSPPCQPWSDAGRQGGLSNPDGRLLLRVASILRVVRAPVFCLEEVVGFAKHRDFQQVMLAFQDAGYRRVYETTLQLSDVAPTKRPRRMFIFVHSSVSPEATARFCQTAWQPLRRPSLGGMRAIFTELPGELRSACELNPELLSVYLDPWFLPPGYGSSPEAAKRYRLSTPAQQAKCFMACYHTQHTLPPRMLERGGILCSLASLEGEVRFFAAPEIASCHGAQRAQLLLHDDLACMRILGNSLAVPQALLTMAHAAQFFPSCGKVDPAYAVHCCVQTRLHAGNCALFHLPQGWLLVGRQYLGKLLAHEAIRNELELHMGRYTVAFHQLRIECRQSDPLPPVAVRRAHYCSQVPVPALLEALQLEPTAVISKTQASEGVQDKVTVTTAALGPPWFDATPCVRAQCGAPLQLCTSAGLVIVQPSVPTIFHQLKWAFDRCRLADQPSVVCLTCYGTRLDCVGDFPPITFVAGSAADIHFHCPSLDKEHVRSSRLLEATPCLCITVPKAYAVQWWLQLPYHLLECLGWTAVADAHIPPGDDEMQILLQPERPLVPPTTLRLYLRELLFLAQLRSYADCPEVRLIGPFRVQVDARSLGDVRLPPSLTPSQVSDLWHDACHFAGTWPGCRVFSGPRRLEAETELGELLRNNSCHIQRLSQLPLLTVMPEVRGGGVKDENTTYARNKIATLLLDRGVPLTQTHETVDAVVPAIGTAACLHALRHSDTKSQWQHLRTAAQAKGHALPEGDNRTETAASRIQRAVRKQRLGQQPPVRASDFRLEPGTWCGIDDQAVAVLDEITADCAGAVLVDASASNAQDLALLRNIGSEALCVIIPGHKCPDPDTCSGRTSVPVCHRRTGRQHLIAACYHNVGETDIAPHFQHGTRVDAEDTVCCSFTMYQEDFASDSMWRETSSAPVRSVVEAFRVKGVDNALHHPWARTYRTAGKPSQPHLCDQFVFYAKVPQGQLRAVLQSSGFNRVYVVPRSWDRQLLQSWAVIWLQMSRQDVEKQALLVPEQHGLVKGRNKYGLRVPATSFRKIFVQLRPGAAIPDSIDVTETYKVGPFPAAASADAIREWSKRMTWPTKVIKSLGPQFWLLGSADPPPANTMLFNQTPVLATAVKGRDVHMPVVQAGGPVPRAAKPDRDQGDGEDPWLHSDPWSVYRASQPTGATKPAPALSGPAEGPSANRLNQQDHRLTELERGLQQLREEHATANHERARDKAALQHEIGAVRSEVQLLGTGLRQDFQVAPLRGATAECTPLGGWFIILQQFFHRLPILARVDSSLCTSFSVPALMDLRADFIALSETSAVQRTQLVTSSAFRKVGFKAHWGAAVQPHTRRETDTVSMRGLAAGVALAARLPSRAARPPMSQEALATCRLSDAFVRLGALEVRVITIYGVPQSETDSRDRTNALLQQAFHRAVQCAVPCIVAGDFNVRPFELPAGQAFQSQGYQDVFDLHQGSTGTVLPATCKGSTRHDTAILHPTIVRLWKSAWVVDRQLFDSHNPLCFKLSLCQQRPCTRVWRLPKPWSQLGVEREQLSLTFSGKAPALRRQIASCASREDVGCVLQSFSRAAEDAVSEALRRQHEADPIKSPVASLPMAFRGRCQPRALQQKEAAALCRTDWAGGYDPDVEVTSVLARLKVRQVRRLITFQRGLEKWRAAGPAALPRSGAQLVSEWRAILNAKGYPPSFPAWTLQVACFHQFYRDLPPQEWLSDLLAYVRYDCDCVARQEAKRRKDTFLSQVSVDAEVGGSRQGFCAIRSAPNPPFTEVPCTVCSPVVVAAQTPDSTQAAVAYDRKAPGHFREGPADLNGVRCWVHKVVQGQVELQGANLPADGQLTQDYVACSAPELHSAFADFWGPLWQRDQGQRAESIDEWPHLREAVLSSDFAGANIDNVQGTQEQWCSAVRKLANRKATGVCGWAPSDLKLLPDEALEVLRLVFCQAVRYGLPASMLQARVCVLAKALCPEHIKQSRPITIFSTLYRLWASIITKNLLRSWRPVFPKAVAGSMPGRSSRDVSYRQQHWIELALLSGTGRYGFSLDIVKCFNQLGWPPLRLLLCRAGMPTEVVDFWLDCLKGLRRHSSFLGDLSVGVPCYNGAPEGDPISVAALAVICAFAASSCQVDGVEFDTYVDNWGWSSTSCRAIERAIPKALDLLQSLALPVDWKKSYTWATTTAGRKWWKAASPSVFPASAQVPAVSEVRDLGVAFKFDGCAHAASRGSRLQDGVDRLERLRQQPRSPVLKASMIQRGVWPACLYGAEGHSFQLAELHRLRSHAARTIVGQHKVLSPFLALAALSPVCVDPQVYCLEQQLQLLRRTCLADPDLAMSVLAVATTGAPKSCQGPATALRQALDRLDLTLTSAGVLKGLDNTWVDLTCCHRREIRLLLNRTWALHIQGRISHRNGLEQAPPPHAGETGRLLSKFSAQEQMVIARHVTGAFSSAAAKQLWDPDCPGTCPLCGARQTKEHKFLHCPQLQHVRTAFQETINTVAKDRPEWIHAPFAAAPSGLEVSRLIFATRSLLPPNMDLPCAPLLEARNFLRFFTDGSCKYPEVPEASHAGFAVVLDTSVSDTMVPSVLANWRATNQPPTEFRIVHQGLVPGLQSINRAEVCGIIQALRLISLCGSPEAEIWTDSSFAIAEWEKACNHAPGTWPDLADHLRRYSATKVRLRKVASHQDLRQLVGLDQWIAAGNSAADVAAKAAVQRDLDCVLEASAAADAFVRAQRRLLHSFWKYLLQLSLEEARLIKLCGQVGVLDAPVAPSNDGDSAWIALNVGPHVSWNISAYQRGWLLACSWRPDFTIPLWFWLRSLTWSVQLPRGRGQGGVTYVELLVHFVIATGQCPPSGLAEPASTLQEADPLLLEPTTLRQLTHSLTEAVRQLERLSGQALWPPRRGKVFSLRCLGCRDSRIGLTLRADETDCFGG</sequence>
<dbReference type="InterPro" id="IPR043502">
    <property type="entry name" value="DNA/RNA_pol_sf"/>
</dbReference>
<protein>
    <submittedName>
        <fullName evidence="1">Uncharacterized protein</fullName>
    </submittedName>
</protein>
<dbReference type="SUPFAM" id="SSF53335">
    <property type="entry name" value="S-adenosyl-L-methionine-dependent methyltransferases"/>
    <property type="match status" value="1"/>
</dbReference>
<keyword evidence="2" id="KW-1185">Reference proteome</keyword>
<dbReference type="Pfam" id="PF00078">
    <property type="entry name" value="RVT_1"/>
    <property type="match status" value="1"/>
</dbReference>
<dbReference type="PROSITE" id="PS50879">
    <property type="entry name" value="RNASE_H_1"/>
    <property type="match status" value="1"/>
</dbReference>
<accession>A0A1Q9CX80</accession>
<organism evidence="1 2">
    <name type="scientific">Symbiodinium microadriaticum</name>
    <name type="common">Dinoflagellate</name>
    <name type="synonym">Zooxanthella microadriatica</name>
    <dbReference type="NCBI Taxonomy" id="2951"/>
    <lineage>
        <taxon>Eukaryota</taxon>
        <taxon>Sar</taxon>
        <taxon>Alveolata</taxon>
        <taxon>Dinophyceae</taxon>
        <taxon>Suessiales</taxon>
        <taxon>Symbiodiniaceae</taxon>
        <taxon>Symbiodinium</taxon>
    </lineage>
</organism>
<dbReference type="Gene3D" id="3.30.420.10">
    <property type="entry name" value="Ribonuclease H-like superfamily/Ribonuclease H"/>
    <property type="match status" value="1"/>
</dbReference>
<dbReference type="InterPro" id="IPR036397">
    <property type="entry name" value="RNaseH_sf"/>
</dbReference>
<dbReference type="InterPro" id="IPR001525">
    <property type="entry name" value="C5_MeTfrase"/>
</dbReference>
<dbReference type="GO" id="GO:0003676">
    <property type="term" value="F:nucleic acid binding"/>
    <property type="evidence" value="ECO:0007669"/>
    <property type="project" value="InterPro"/>
</dbReference>
<dbReference type="SUPFAM" id="SSF56672">
    <property type="entry name" value="DNA/RNA polymerases"/>
    <property type="match status" value="1"/>
</dbReference>
<dbReference type="Gene3D" id="3.60.10.10">
    <property type="entry name" value="Endonuclease/exonuclease/phosphatase"/>
    <property type="match status" value="1"/>
</dbReference>
<dbReference type="GO" id="GO:0004523">
    <property type="term" value="F:RNA-DNA hybrid ribonuclease activity"/>
    <property type="evidence" value="ECO:0007669"/>
    <property type="project" value="InterPro"/>
</dbReference>
<proteinExistence type="predicted"/>
<dbReference type="EMBL" id="LSRX01000856">
    <property type="protein sequence ID" value="OLP87531.1"/>
    <property type="molecule type" value="Genomic_DNA"/>
</dbReference>
<gene>
    <name evidence="1" type="ORF">AK812_SmicGene31236</name>
</gene>
<reference evidence="1 2" key="1">
    <citation type="submission" date="2016-02" db="EMBL/GenBank/DDBJ databases">
        <title>Genome analysis of coral dinoflagellate symbionts highlights evolutionary adaptations to a symbiotic lifestyle.</title>
        <authorList>
            <person name="Aranda M."/>
            <person name="Li Y."/>
            <person name="Liew Y.J."/>
            <person name="Baumgarten S."/>
            <person name="Simakov O."/>
            <person name="Wilson M."/>
            <person name="Piel J."/>
            <person name="Ashoor H."/>
            <person name="Bougouffa S."/>
            <person name="Bajic V.B."/>
            <person name="Ryu T."/>
            <person name="Ravasi T."/>
            <person name="Bayer T."/>
            <person name="Micklem G."/>
            <person name="Kim H."/>
            <person name="Bhak J."/>
            <person name="Lajeunesse T.C."/>
            <person name="Voolstra C.R."/>
        </authorList>
    </citation>
    <scope>NUCLEOTIDE SEQUENCE [LARGE SCALE GENOMIC DNA]</scope>
    <source>
        <strain evidence="1 2">CCMP2467</strain>
    </source>
</reference>
<dbReference type="InterPro" id="IPR002156">
    <property type="entry name" value="RNaseH_domain"/>
</dbReference>
<dbReference type="OrthoDB" id="445105at2759"/>
<dbReference type="SUPFAM" id="SSF53098">
    <property type="entry name" value="Ribonuclease H-like"/>
    <property type="match status" value="1"/>
</dbReference>
<name>A0A1Q9CX80_SYMMI</name>
<dbReference type="Pfam" id="PF00145">
    <property type="entry name" value="DNA_methylase"/>
    <property type="match status" value="1"/>
</dbReference>
<dbReference type="InterPro" id="IPR036691">
    <property type="entry name" value="Endo/exonu/phosph_ase_sf"/>
</dbReference>
<dbReference type="Gene3D" id="3.40.50.150">
    <property type="entry name" value="Vaccinia Virus protein VP39"/>
    <property type="match status" value="1"/>
</dbReference>
<evidence type="ECO:0000313" key="2">
    <source>
        <dbReference type="Proteomes" id="UP000186817"/>
    </source>
</evidence>
<dbReference type="InterPro" id="IPR000477">
    <property type="entry name" value="RT_dom"/>
</dbReference>
<dbReference type="Proteomes" id="UP000186817">
    <property type="component" value="Unassembled WGS sequence"/>
</dbReference>
<comment type="caution">
    <text evidence="1">The sequence shown here is derived from an EMBL/GenBank/DDBJ whole genome shotgun (WGS) entry which is preliminary data.</text>
</comment>
<dbReference type="SUPFAM" id="SSF56219">
    <property type="entry name" value="DNase I-like"/>
    <property type="match status" value="1"/>
</dbReference>
<dbReference type="GO" id="GO:0008168">
    <property type="term" value="F:methyltransferase activity"/>
    <property type="evidence" value="ECO:0007669"/>
    <property type="project" value="InterPro"/>
</dbReference>
<dbReference type="InterPro" id="IPR012337">
    <property type="entry name" value="RNaseH-like_sf"/>
</dbReference>
<evidence type="ECO:0000313" key="1">
    <source>
        <dbReference type="EMBL" id="OLP87531.1"/>
    </source>
</evidence>
<dbReference type="InterPro" id="IPR029063">
    <property type="entry name" value="SAM-dependent_MTases_sf"/>
</dbReference>